<sequence length="94" mass="9966">MCSSAAFAASSRPAAAAAAQLSRRWMRHSPRSSERSSRTIHGGVGDAAAAGWSGMLEKLWSGEDVTDDDEPSSWTISLASATPPNLEIQKSYNL</sequence>
<dbReference type="Proteomes" id="UP000026960">
    <property type="component" value="Chromosome 1"/>
</dbReference>
<dbReference type="Gramene" id="OBART01G43810.1">
    <property type="protein sequence ID" value="OBART01G43810.1"/>
    <property type="gene ID" value="OBART01G43810"/>
</dbReference>
<feature type="region of interest" description="Disordered" evidence="1">
    <location>
        <begin position="20"/>
        <end position="45"/>
    </location>
</feature>
<protein>
    <submittedName>
        <fullName evidence="2">Uncharacterized protein</fullName>
    </submittedName>
</protein>
<evidence type="ECO:0000313" key="2">
    <source>
        <dbReference type="EnsemblPlants" id="OBART01G43810.1"/>
    </source>
</evidence>
<dbReference type="PaxDb" id="65489-OBART01G43810.1"/>
<dbReference type="EnsemblPlants" id="OBART01G43810.1">
    <property type="protein sequence ID" value="OBART01G43810.1"/>
    <property type="gene ID" value="OBART01G43810"/>
</dbReference>
<dbReference type="HOGENOM" id="CLU_2389638_0_0_1"/>
<reference evidence="2" key="1">
    <citation type="journal article" date="2009" name="Rice">
        <title>De Novo Next Generation Sequencing of Plant Genomes.</title>
        <authorList>
            <person name="Rounsley S."/>
            <person name="Marri P.R."/>
            <person name="Yu Y."/>
            <person name="He R."/>
            <person name="Sisneros N."/>
            <person name="Goicoechea J.L."/>
            <person name="Lee S.J."/>
            <person name="Angelova A."/>
            <person name="Kudrna D."/>
            <person name="Luo M."/>
            <person name="Affourtit J."/>
            <person name="Desany B."/>
            <person name="Knight J."/>
            <person name="Niazi F."/>
            <person name="Egholm M."/>
            <person name="Wing R.A."/>
        </authorList>
    </citation>
    <scope>NUCLEOTIDE SEQUENCE [LARGE SCALE GENOMIC DNA]</scope>
    <source>
        <strain evidence="2">cv. IRGC 105608</strain>
    </source>
</reference>
<evidence type="ECO:0000313" key="3">
    <source>
        <dbReference type="Proteomes" id="UP000026960"/>
    </source>
</evidence>
<proteinExistence type="predicted"/>
<evidence type="ECO:0000256" key="1">
    <source>
        <dbReference type="SAM" id="MobiDB-lite"/>
    </source>
</evidence>
<reference evidence="2" key="2">
    <citation type="submission" date="2015-03" db="UniProtKB">
        <authorList>
            <consortium name="EnsemblPlants"/>
        </authorList>
    </citation>
    <scope>IDENTIFICATION</scope>
</reference>
<organism evidence="2">
    <name type="scientific">Oryza barthii</name>
    <dbReference type="NCBI Taxonomy" id="65489"/>
    <lineage>
        <taxon>Eukaryota</taxon>
        <taxon>Viridiplantae</taxon>
        <taxon>Streptophyta</taxon>
        <taxon>Embryophyta</taxon>
        <taxon>Tracheophyta</taxon>
        <taxon>Spermatophyta</taxon>
        <taxon>Magnoliopsida</taxon>
        <taxon>Liliopsida</taxon>
        <taxon>Poales</taxon>
        <taxon>Poaceae</taxon>
        <taxon>BOP clade</taxon>
        <taxon>Oryzoideae</taxon>
        <taxon>Oryzeae</taxon>
        <taxon>Oryzinae</taxon>
        <taxon>Oryza</taxon>
    </lineage>
</organism>
<dbReference type="eggNOG" id="ENOG502R7E7">
    <property type="taxonomic scope" value="Eukaryota"/>
</dbReference>
<keyword evidence="3" id="KW-1185">Reference proteome</keyword>
<name>A0A0D3EYM6_9ORYZ</name>
<dbReference type="AlphaFoldDB" id="A0A0D3EYM6"/>
<accession>A0A0D3EYM6</accession>